<dbReference type="InterPro" id="IPR002123">
    <property type="entry name" value="Plipid/glycerol_acylTrfase"/>
</dbReference>
<reference evidence="2 3" key="1">
    <citation type="submission" date="2013-11" db="EMBL/GenBank/DDBJ databases">
        <title>Whole genome shotgun sequence of Vibrio halioticoli NBRC 102217.</title>
        <authorList>
            <person name="Isaki S."/>
            <person name="Kimura A."/>
            <person name="Ohji S."/>
            <person name="Hosoyama A."/>
            <person name="Fujita N."/>
            <person name="Hashimoto M."/>
            <person name="Hosoyama Y."/>
            <person name="Yamazoe A."/>
        </authorList>
    </citation>
    <scope>NUCLEOTIDE SEQUENCE [LARGE SCALE GENOMIC DNA]</scope>
    <source>
        <strain evidence="2 3">NBRC 102217</strain>
    </source>
</reference>
<dbReference type="EMBL" id="BAUJ01000039">
    <property type="protein sequence ID" value="GAD90312.1"/>
    <property type="molecule type" value="Genomic_DNA"/>
</dbReference>
<dbReference type="OrthoDB" id="1078132at2"/>
<gene>
    <name evidence="2" type="ORF">VHA01S_039_00320</name>
</gene>
<feature type="domain" description="Phospholipid/glycerol acyltransferase" evidence="1">
    <location>
        <begin position="92"/>
        <end position="202"/>
    </location>
</feature>
<dbReference type="PANTHER" id="PTHR30068:SF3">
    <property type="entry name" value="PHOSPHOLIPID_GLYCEROL ACYLTRANSFERASE DOMAIN-CONTAINING PROTEIN"/>
    <property type="match status" value="1"/>
</dbReference>
<dbReference type="GO" id="GO:0042840">
    <property type="term" value="P:D-glucuronate catabolic process"/>
    <property type="evidence" value="ECO:0007669"/>
    <property type="project" value="TreeGrafter"/>
</dbReference>
<dbReference type="SUPFAM" id="SSF69593">
    <property type="entry name" value="Glycerol-3-phosphate (1)-acyltransferase"/>
    <property type="match status" value="1"/>
</dbReference>
<dbReference type="AlphaFoldDB" id="V5FNA3"/>
<accession>V5FNA3</accession>
<evidence type="ECO:0000313" key="3">
    <source>
        <dbReference type="Proteomes" id="UP000017800"/>
    </source>
</evidence>
<evidence type="ECO:0000313" key="2">
    <source>
        <dbReference type="EMBL" id="GAD90312.1"/>
    </source>
</evidence>
<dbReference type="eggNOG" id="COG0204">
    <property type="taxonomic scope" value="Bacteria"/>
</dbReference>
<proteinExistence type="predicted"/>
<dbReference type="Pfam" id="PF01553">
    <property type="entry name" value="Acyltransferase"/>
    <property type="match status" value="1"/>
</dbReference>
<dbReference type="GO" id="GO:0016746">
    <property type="term" value="F:acyltransferase activity"/>
    <property type="evidence" value="ECO:0007669"/>
    <property type="project" value="InterPro"/>
</dbReference>
<organism evidence="2 3">
    <name type="scientific">Vibrio halioticoli NBRC 102217</name>
    <dbReference type="NCBI Taxonomy" id="1219072"/>
    <lineage>
        <taxon>Bacteria</taxon>
        <taxon>Pseudomonadati</taxon>
        <taxon>Pseudomonadota</taxon>
        <taxon>Gammaproteobacteria</taxon>
        <taxon>Vibrionales</taxon>
        <taxon>Vibrionaceae</taxon>
        <taxon>Vibrio</taxon>
    </lineage>
</organism>
<evidence type="ECO:0000259" key="1">
    <source>
        <dbReference type="Pfam" id="PF01553"/>
    </source>
</evidence>
<dbReference type="RefSeq" id="WP_023404658.1">
    <property type="nucleotide sequence ID" value="NZ_BAUJ01000039.1"/>
</dbReference>
<dbReference type="PANTHER" id="PTHR30068">
    <property type="entry name" value="URONATE ISOMERASE"/>
    <property type="match status" value="1"/>
</dbReference>
<comment type="caution">
    <text evidence="2">The sequence shown here is derived from an EMBL/GenBank/DDBJ whole genome shotgun (WGS) entry which is preliminary data.</text>
</comment>
<keyword evidence="3" id="KW-1185">Reference proteome</keyword>
<protein>
    <recommendedName>
        <fullName evidence="1">Phospholipid/glycerol acyltransferase domain-containing protein</fullName>
    </recommendedName>
</protein>
<dbReference type="Proteomes" id="UP000017800">
    <property type="component" value="Unassembled WGS sequence"/>
</dbReference>
<name>V5FNA3_9VIBR</name>
<dbReference type="GO" id="GO:0019698">
    <property type="term" value="P:D-galacturonate catabolic process"/>
    <property type="evidence" value="ECO:0007669"/>
    <property type="project" value="TreeGrafter"/>
</dbReference>
<sequence length="377" mass="42597">MSTDNDIYQEIRPYNNEEIAPAIGRLINDEEFISAILNHKFNNHAKWFQALMSPLVKLYLKNRWGKLDSIDSVQIEVEKYLKKALDATTDNVNFDGLDKLDRDTPYLFISNHRDIAMDPALVNYGLHNTQHKTVRIAIGDNLLSKPCATELMKVNKSFIVKRSAKGPREMLKTLGLLSSYIKHSLETGNSIWIAQKEGRAKDGNDFTDPAIIKMIQLEGRKRKMSFSDYVKSLKIVPVAISYEIDPCDIAKANELHQKATKGEYQKSEFEDIESIVKGITGYKGRVNVSFGDVIDNDLDTPEALADEIDRQIHDNYKLFPINLLAAGVEDDTVIDQATKNKFEEKLAQLEEGAKAFLIDGYANPVRNLSKDKSELVA</sequence>